<keyword evidence="2" id="KW-0732">Signal</keyword>
<dbReference type="GO" id="GO:0004177">
    <property type="term" value="F:aminopeptidase activity"/>
    <property type="evidence" value="ECO:0007669"/>
    <property type="project" value="UniProtKB-KW"/>
</dbReference>
<sequence>MKIMNTVVFALILGASMASRLEAQAQVSLNIPSESTYESGKSLCQKTYASLIAHEKGFYVRVPVDYSRPERGMTEVYSYFHRGFDPSKETLIYFTGGPGQTSHWGLFRNPVPYNVLIMEHRGVGCSRPDTRSMFLDPSYYSSENVARDAEVVRQHLMINQWTVYGISYGTVPATMYASLFPQNTRAAILEGVVYDGGLLLWDAPHRRKLLQRMLNSLSPSLMARLESVSAVHGIPDTWLSRQARTQLMYNDGVKKLKKRLELLTDDKVFKDFLTEVRKSYEPITYTPHILFASNDIAYMMISCQELGMANPEVSIEDSFIKGQLVRKVDTESLKQCARLRAKGDKIYRAENYPVKVPVTYFQGSDDGATAAPEGVRHYKNVPVGFKQLAILVRGGHNPNLELILYENPQQLQIFDYAMKGLPIPKTLYSEMKKASGHFWAYTSN</sequence>
<dbReference type="PANTHER" id="PTHR43722">
    <property type="entry name" value="PROLINE IMINOPEPTIDASE"/>
    <property type="match status" value="1"/>
</dbReference>
<accession>Q6MHE0</accession>
<evidence type="ECO:0000256" key="2">
    <source>
        <dbReference type="SAM" id="SignalP"/>
    </source>
</evidence>
<dbReference type="InterPro" id="IPR029058">
    <property type="entry name" value="AB_hydrolase_fold"/>
</dbReference>
<dbReference type="InterPro" id="IPR005944">
    <property type="entry name" value="Pro_iminopeptidase"/>
</dbReference>
<feature type="chain" id="PRO_5004276526" description="Proline iminopeptidase" evidence="2">
    <location>
        <begin position="26"/>
        <end position="444"/>
    </location>
</feature>
<dbReference type="KEGG" id="bba:Bd3609"/>
<organism evidence="4 5">
    <name type="scientific">Bdellovibrio bacteriovorus (strain ATCC 15356 / DSM 50701 / NCIMB 9529 / HD100)</name>
    <dbReference type="NCBI Taxonomy" id="264462"/>
    <lineage>
        <taxon>Bacteria</taxon>
        <taxon>Pseudomonadati</taxon>
        <taxon>Bdellovibrionota</taxon>
        <taxon>Bdellovibrionia</taxon>
        <taxon>Bdellovibrionales</taxon>
        <taxon>Pseudobdellovibrionaceae</taxon>
        <taxon>Bdellovibrio</taxon>
    </lineage>
</organism>
<dbReference type="GO" id="GO:0005737">
    <property type="term" value="C:cytoplasm"/>
    <property type="evidence" value="ECO:0007669"/>
    <property type="project" value="InterPro"/>
</dbReference>
<dbReference type="Proteomes" id="UP000008080">
    <property type="component" value="Chromosome"/>
</dbReference>
<dbReference type="RefSeq" id="WP_011165930.1">
    <property type="nucleotide sequence ID" value="NC_005363.1"/>
</dbReference>
<evidence type="ECO:0000256" key="1">
    <source>
        <dbReference type="ARBA" id="ARBA00021843"/>
    </source>
</evidence>
<reference evidence="4 5" key="1">
    <citation type="journal article" date="2004" name="Science">
        <title>A predator unmasked: life cycle of Bdellovibrio bacteriovorus from a genomic perspective.</title>
        <authorList>
            <person name="Rendulic S."/>
            <person name="Jagtap P."/>
            <person name="Rosinus A."/>
            <person name="Eppinger M."/>
            <person name="Baar C."/>
            <person name="Lanz C."/>
            <person name="Keller H."/>
            <person name="Lambert C."/>
            <person name="Evans K.J."/>
            <person name="Goesmann A."/>
            <person name="Meyer F."/>
            <person name="Sockett R.E."/>
            <person name="Schuster S.C."/>
        </authorList>
    </citation>
    <scope>NUCLEOTIDE SEQUENCE [LARGE SCALE GENOMIC DNA]</scope>
    <source>
        <strain evidence="5">ATCC 15356 / DSM 50701 / NCIMB 9529 / HD100</strain>
    </source>
</reference>
<dbReference type="eggNOG" id="COG1073">
    <property type="taxonomic scope" value="Bacteria"/>
</dbReference>
<dbReference type="HOGENOM" id="CLU_648395_0_0_7"/>
<keyword evidence="5" id="KW-1185">Reference proteome</keyword>
<dbReference type="GO" id="GO:0006508">
    <property type="term" value="P:proteolysis"/>
    <property type="evidence" value="ECO:0007669"/>
    <property type="project" value="InterPro"/>
</dbReference>
<keyword evidence="4" id="KW-0645">Protease</keyword>
<dbReference type="PANTHER" id="PTHR43722:SF1">
    <property type="entry name" value="PROLINE IMINOPEPTIDASE"/>
    <property type="match status" value="1"/>
</dbReference>
<dbReference type="InterPro" id="IPR000073">
    <property type="entry name" value="AB_hydrolase_1"/>
</dbReference>
<name>Q6MHE0_BDEBA</name>
<dbReference type="SUPFAM" id="SSF53474">
    <property type="entry name" value="alpha/beta-Hydrolases"/>
    <property type="match status" value="1"/>
</dbReference>
<dbReference type="AlphaFoldDB" id="Q6MHE0"/>
<keyword evidence="4" id="KW-0031">Aminopeptidase</keyword>
<dbReference type="GeneID" id="93014403"/>
<evidence type="ECO:0000313" key="4">
    <source>
        <dbReference type="EMBL" id="CAE80987.1"/>
    </source>
</evidence>
<keyword evidence="4" id="KW-0378">Hydrolase</keyword>
<dbReference type="EMBL" id="BX842656">
    <property type="protein sequence ID" value="CAE80987.1"/>
    <property type="molecule type" value="Genomic_DNA"/>
</dbReference>
<evidence type="ECO:0000259" key="3">
    <source>
        <dbReference type="Pfam" id="PF00561"/>
    </source>
</evidence>
<dbReference type="Pfam" id="PF00561">
    <property type="entry name" value="Abhydrolase_1"/>
    <property type="match status" value="1"/>
</dbReference>
<protein>
    <recommendedName>
        <fullName evidence="1">Proline iminopeptidase</fullName>
    </recommendedName>
</protein>
<feature type="domain" description="AB hydrolase-1" evidence="3">
    <location>
        <begin position="90"/>
        <end position="209"/>
    </location>
</feature>
<evidence type="ECO:0000313" key="5">
    <source>
        <dbReference type="Proteomes" id="UP000008080"/>
    </source>
</evidence>
<gene>
    <name evidence="4" type="ordered locus">Bd3609</name>
</gene>
<feature type="signal peptide" evidence="2">
    <location>
        <begin position="1"/>
        <end position="25"/>
    </location>
</feature>
<proteinExistence type="predicted"/>
<dbReference type="Gene3D" id="3.40.50.1820">
    <property type="entry name" value="alpha/beta hydrolase"/>
    <property type="match status" value="1"/>
</dbReference>
<dbReference type="STRING" id="264462.Bd3609"/>